<dbReference type="AlphaFoldDB" id="A0A2W5R8H1"/>
<reference evidence="1 2" key="1">
    <citation type="submission" date="2017-08" db="EMBL/GenBank/DDBJ databases">
        <title>Infants hospitalized years apart are colonized by the same room-sourced microbial strains.</title>
        <authorList>
            <person name="Brooks B."/>
            <person name="Olm M.R."/>
            <person name="Firek B.A."/>
            <person name="Baker R."/>
            <person name="Thomas B.C."/>
            <person name="Morowitz M.J."/>
            <person name="Banfield J.F."/>
        </authorList>
    </citation>
    <scope>NUCLEOTIDE SEQUENCE [LARGE SCALE GENOMIC DNA]</scope>
    <source>
        <strain evidence="1">S2_005_003_R2_41</strain>
    </source>
</reference>
<evidence type="ECO:0000313" key="1">
    <source>
        <dbReference type="EMBL" id="PZQ66727.1"/>
    </source>
</evidence>
<comment type="caution">
    <text evidence="1">The sequence shown here is derived from an EMBL/GenBank/DDBJ whole genome shotgun (WGS) entry which is preliminary data.</text>
</comment>
<evidence type="ECO:0008006" key="3">
    <source>
        <dbReference type="Google" id="ProtNLM"/>
    </source>
</evidence>
<protein>
    <recommendedName>
        <fullName evidence="3">NAD(P)H-binding protein</fullName>
    </recommendedName>
</protein>
<dbReference type="Gene3D" id="3.40.50.720">
    <property type="entry name" value="NAD(P)-binding Rossmann-like Domain"/>
    <property type="match status" value="1"/>
</dbReference>
<evidence type="ECO:0000313" key="2">
    <source>
        <dbReference type="Proteomes" id="UP000249135"/>
    </source>
</evidence>
<accession>A0A2W5R8H1</accession>
<name>A0A2W5R8H1_VARPD</name>
<proteinExistence type="predicted"/>
<sequence>MASDPVQPLQALQAAMRPAARPTARPQTLLIAGATGALGSELVRRLAGTHRYAHTRVLAGEPMHDGLRGVESVTVPAAEPVGAWPAMPHARADVAVVAFDPPRLYHGRERALWAPAPAQLGELARWLQAQGVRTLAVVQPHDQGSLPEALKHGLATMDEHALAALDFDCVLILRTARKPAALKLGLLERLAAWMLSITRFMVPSTERPVRGAKVAELLDVALQIAPPGVHIAAPEVVWAASQGHTRAVAERWLLGTQGEGSEPVPAKDAWKAV</sequence>
<dbReference type="Proteomes" id="UP000249135">
    <property type="component" value="Unassembled WGS sequence"/>
</dbReference>
<gene>
    <name evidence="1" type="ORF">DI563_22725</name>
</gene>
<dbReference type="SUPFAM" id="SSF51735">
    <property type="entry name" value="NAD(P)-binding Rossmann-fold domains"/>
    <property type="match status" value="1"/>
</dbReference>
<dbReference type="EMBL" id="QFPP01000392">
    <property type="protein sequence ID" value="PZQ66727.1"/>
    <property type="molecule type" value="Genomic_DNA"/>
</dbReference>
<dbReference type="InterPro" id="IPR036291">
    <property type="entry name" value="NAD(P)-bd_dom_sf"/>
</dbReference>
<organism evidence="1 2">
    <name type="scientific">Variovorax paradoxus</name>
    <dbReference type="NCBI Taxonomy" id="34073"/>
    <lineage>
        <taxon>Bacteria</taxon>
        <taxon>Pseudomonadati</taxon>
        <taxon>Pseudomonadota</taxon>
        <taxon>Betaproteobacteria</taxon>
        <taxon>Burkholderiales</taxon>
        <taxon>Comamonadaceae</taxon>
        <taxon>Variovorax</taxon>
    </lineage>
</organism>